<dbReference type="Proteomes" id="UP000219335">
    <property type="component" value="Unassembled WGS sequence"/>
</dbReference>
<dbReference type="GO" id="GO:0043682">
    <property type="term" value="F:P-type divalent copper transporter activity"/>
    <property type="evidence" value="ECO:0007669"/>
    <property type="project" value="TreeGrafter"/>
</dbReference>
<evidence type="ECO:0000256" key="1">
    <source>
        <dbReference type="ARBA" id="ARBA00004370"/>
    </source>
</evidence>
<feature type="domain" description="P-type ATPase A" evidence="8">
    <location>
        <begin position="2"/>
        <end position="72"/>
    </location>
</feature>
<reference evidence="9 10" key="1">
    <citation type="submission" date="2017-09" db="EMBL/GenBank/DDBJ databases">
        <authorList>
            <person name="Ehlers B."/>
            <person name="Leendertz F.H."/>
        </authorList>
    </citation>
    <scope>NUCLEOTIDE SEQUENCE [LARGE SCALE GENOMIC DNA]</scope>
    <source>
        <strain evidence="9 10">Nm42</strain>
    </source>
</reference>
<keyword evidence="3" id="KW-0812">Transmembrane</keyword>
<name>A0A286A2M2_9PROT</name>
<evidence type="ECO:0000256" key="4">
    <source>
        <dbReference type="ARBA" id="ARBA00022723"/>
    </source>
</evidence>
<dbReference type="GO" id="GO:0016020">
    <property type="term" value="C:membrane"/>
    <property type="evidence" value="ECO:0007669"/>
    <property type="project" value="UniProtKB-SubCell"/>
</dbReference>
<evidence type="ECO:0000256" key="5">
    <source>
        <dbReference type="ARBA" id="ARBA00022967"/>
    </source>
</evidence>
<evidence type="ECO:0000256" key="7">
    <source>
        <dbReference type="ARBA" id="ARBA00023136"/>
    </source>
</evidence>
<dbReference type="InterPro" id="IPR059000">
    <property type="entry name" value="ATPase_P-type_domA"/>
</dbReference>
<sequence length="156" mass="16906">MRSGENLPVDGVVIEGSSSVNESMLTGESLPVGKQKGAKVFAATINQQGLLKCRATSVGARTQLAAIIHLVEEAQGSKAPIQRIADTISGIFVPPVVVGNQHPDIGSNLVAYWGFCYCSYQCSRSFGHRLPLRIRISNANCHYGWHWTRRANRCPG</sequence>
<dbReference type="Gene3D" id="2.70.150.10">
    <property type="entry name" value="Calcium-transporting ATPase, cytoplasmic transduction domain A"/>
    <property type="match status" value="1"/>
</dbReference>
<dbReference type="AlphaFoldDB" id="A0A286A2M2"/>
<accession>A0A286A2M2</accession>
<dbReference type="EMBL" id="OCMU01000001">
    <property type="protein sequence ID" value="SOD16154.1"/>
    <property type="molecule type" value="Genomic_DNA"/>
</dbReference>
<keyword evidence="4" id="KW-0479">Metal-binding</keyword>
<evidence type="ECO:0000256" key="6">
    <source>
        <dbReference type="ARBA" id="ARBA00022989"/>
    </source>
</evidence>
<dbReference type="Pfam" id="PF00122">
    <property type="entry name" value="E1-E2_ATPase"/>
    <property type="match status" value="1"/>
</dbReference>
<dbReference type="GO" id="GO:0005507">
    <property type="term" value="F:copper ion binding"/>
    <property type="evidence" value="ECO:0007669"/>
    <property type="project" value="TreeGrafter"/>
</dbReference>
<keyword evidence="7" id="KW-0472">Membrane</keyword>
<comment type="similarity">
    <text evidence="2">Belongs to the cation transport ATPase (P-type) (TC 3.A.3) family. Type IB subfamily.</text>
</comment>
<dbReference type="GO" id="GO:0055070">
    <property type="term" value="P:copper ion homeostasis"/>
    <property type="evidence" value="ECO:0007669"/>
    <property type="project" value="TreeGrafter"/>
</dbReference>
<dbReference type="PANTHER" id="PTHR43520:SF8">
    <property type="entry name" value="P-TYPE CU(+) TRANSPORTER"/>
    <property type="match status" value="1"/>
</dbReference>
<evidence type="ECO:0000259" key="8">
    <source>
        <dbReference type="Pfam" id="PF00122"/>
    </source>
</evidence>
<protein>
    <submittedName>
        <fullName evidence="9">ATPase, P-type (Transporting), HAD superfamily, subfamily IC</fullName>
    </submittedName>
</protein>
<dbReference type="PANTHER" id="PTHR43520">
    <property type="entry name" value="ATP7, ISOFORM B"/>
    <property type="match status" value="1"/>
</dbReference>
<comment type="subcellular location">
    <subcellularLocation>
        <location evidence="1">Membrane</location>
    </subcellularLocation>
</comment>
<dbReference type="SUPFAM" id="SSF81653">
    <property type="entry name" value="Calcium ATPase, transduction domain A"/>
    <property type="match status" value="1"/>
</dbReference>
<organism evidence="9 10">
    <name type="scientific">Nitrosomonas ureae</name>
    <dbReference type="NCBI Taxonomy" id="44577"/>
    <lineage>
        <taxon>Bacteria</taxon>
        <taxon>Pseudomonadati</taxon>
        <taxon>Pseudomonadota</taxon>
        <taxon>Betaproteobacteria</taxon>
        <taxon>Nitrosomonadales</taxon>
        <taxon>Nitrosomonadaceae</taxon>
        <taxon>Nitrosomonas</taxon>
    </lineage>
</organism>
<dbReference type="InterPro" id="IPR008250">
    <property type="entry name" value="ATPase_P-typ_transduc_dom_A_sf"/>
</dbReference>
<evidence type="ECO:0000256" key="2">
    <source>
        <dbReference type="ARBA" id="ARBA00006024"/>
    </source>
</evidence>
<dbReference type="FunFam" id="2.70.150.10:FF:000002">
    <property type="entry name" value="Copper-transporting ATPase 1, putative"/>
    <property type="match status" value="1"/>
</dbReference>
<evidence type="ECO:0000313" key="10">
    <source>
        <dbReference type="Proteomes" id="UP000219335"/>
    </source>
</evidence>
<keyword evidence="6" id="KW-1133">Transmembrane helix</keyword>
<gene>
    <name evidence="9" type="ORF">SAMN06297164_0262</name>
</gene>
<evidence type="ECO:0000256" key="3">
    <source>
        <dbReference type="ARBA" id="ARBA00022692"/>
    </source>
</evidence>
<evidence type="ECO:0000313" key="9">
    <source>
        <dbReference type="EMBL" id="SOD16154.1"/>
    </source>
</evidence>
<proteinExistence type="inferred from homology"/>
<keyword evidence="5" id="KW-1278">Translocase</keyword>